<feature type="transmembrane region" description="Helical" evidence="1">
    <location>
        <begin position="9"/>
        <end position="30"/>
    </location>
</feature>
<feature type="transmembrane region" description="Helical" evidence="1">
    <location>
        <begin position="122"/>
        <end position="141"/>
    </location>
</feature>
<comment type="caution">
    <text evidence="2">The sequence shown here is derived from an EMBL/GenBank/DDBJ whole genome shotgun (WGS) entry which is preliminary data.</text>
</comment>
<accession>A0ABQ6YZS0</accession>
<keyword evidence="1" id="KW-1133">Transmembrane helix</keyword>
<proteinExistence type="predicted"/>
<keyword evidence="1" id="KW-0812">Transmembrane</keyword>
<keyword evidence="1" id="KW-0472">Membrane</keyword>
<evidence type="ECO:0000256" key="1">
    <source>
        <dbReference type="SAM" id="Phobius"/>
    </source>
</evidence>
<name>A0ABQ6YZS0_9ENTE</name>
<dbReference type="InterPro" id="IPR021529">
    <property type="entry name" value="DUF2798"/>
</dbReference>
<protein>
    <submittedName>
        <fullName evidence="2">DUF2798 domain-containing protein</fullName>
    </submittedName>
</protein>
<organism evidence="2 3">
    <name type="scientific">Candidatus Enterococcus willemsii</name>
    <dbReference type="NCBI Taxonomy" id="1857215"/>
    <lineage>
        <taxon>Bacteria</taxon>
        <taxon>Bacillati</taxon>
        <taxon>Bacillota</taxon>
        <taxon>Bacilli</taxon>
        <taxon>Lactobacillales</taxon>
        <taxon>Enterococcaceae</taxon>
        <taxon>Enterococcus</taxon>
    </lineage>
</organism>
<evidence type="ECO:0000313" key="3">
    <source>
        <dbReference type="Proteomes" id="UP000782705"/>
    </source>
</evidence>
<evidence type="ECO:0000313" key="2">
    <source>
        <dbReference type="EMBL" id="KAF1304030.1"/>
    </source>
</evidence>
<gene>
    <name evidence="2" type="ORF">BAU17_03840</name>
</gene>
<keyword evidence="3" id="KW-1185">Reference proteome</keyword>
<dbReference type="Pfam" id="PF11391">
    <property type="entry name" value="DUF2798"/>
    <property type="match status" value="2"/>
</dbReference>
<dbReference type="EMBL" id="MAEL01000035">
    <property type="protein sequence ID" value="KAF1304030.1"/>
    <property type="molecule type" value="Genomic_DNA"/>
</dbReference>
<feature type="transmembrane region" description="Helical" evidence="1">
    <location>
        <begin position="36"/>
        <end position="58"/>
    </location>
</feature>
<sequence length="150" mass="16752">MPNNKKEEMFFTTIMCMLMVFGMSAYNLVLHQQFSFGALIKGFLPGFIVAFMLDVFLVGAVAKKIVHHLPINKSSKLQVILTITGCMVIGMVLCMSLFGVLMSNGFDVNFWSNYFRAIQLNIIVAFPLQLLVVGPIARLILNKLQQATTN</sequence>
<feature type="transmembrane region" description="Helical" evidence="1">
    <location>
        <begin position="79"/>
        <end position="102"/>
    </location>
</feature>
<reference evidence="2 3" key="1">
    <citation type="submission" date="2016-06" db="EMBL/GenBank/DDBJ databases">
        <title>Four novel species of enterococci isolated from chicken manure.</title>
        <authorList>
            <person name="Van Tyne D."/>
        </authorList>
    </citation>
    <scope>NUCLEOTIDE SEQUENCE [LARGE SCALE GENOMIC DNA]</scope>
    <source>
        <strain evidence="2 3">CU12B</strain>
    </source>
</reference>
<dbReference type="Proteomes" id="UP000782705">
    <property type="component" value="Unassembled WGS sequence"/>
</dbReference>
<dbReference type="RefSeq" id="WP_161901901.1">
    <property type="nucleotide sequence ID" value="NZ_MAEL01000035.1"/>
</dbReference>